<sequence length="94" mass="10435">MAIHESYMLSPLVKCVENRVWGGPVRWLLMGHWFTVGDREEVVGDGIHNNDAARAGVIEFVTRGGYYDVEELVPAIGGMWSVIMVGQFVVNLDA</sequence>
<evidence type="ECO:0000313" key="1">
    <source>
        <dbReference type="EMBL" id="KAJ7003012.1"/>
    </source>
</evidence>
<name>A0AAD6R7B2_9ROSI</name>
<dbReference type="Proteomes" id="UP001164929">
    <property type="component" value="Chromosome 3"/>
</dbReference>
<gene>
    <name evidence="1" type="ORF">NC653_008290</name>
</gene>
<reference evidence="1" key="1">
    <citation type="journal article" date="2023" name="Mol. Ecol. Resour.">
        <title>Chromosome-level genome assembly of a triploid poplar Populus alba 'Berolinensis'.</title>
        <authorList>
            <person name="Chen S."/>
            <person name="Yu Y."/>
            <person name="Wang X."/>
            <person name="Wang S."/>
            <person name="Zhang T."/>
            <person name="Zhou Y."/>
            <person name="He R."/>
            <person name="Meng N."/>
            <person name="Wang Y."/>
            <person name="Liu W."/>
            <person name="Liu Z."/>
            <person name="Liu J."/>
            <person name="Guo Q."/>
            <person name="Huang H."/>
            <person name="Sederoff R.R."/>
            <person name="Wang G."/>
            <person name="Qu G."/>
            <person name="Chen S."/>
        </authorList>
    </citation>
    <scope>NUCLEOTIDE SEQUENCE</scope>
    <source>
        <strain evidence="1">SC-2020</strain>
    </source>
</reference>
<evidence type="ECO:0000313" key="2">
    <source>
        <dbReference type="Proteomes" id="UP001164929"/>
    </source>
</evidence>
<protein>
    <submittedName>
        <fullName evidence="1">Uncharacterized protein</fullName>
    </submittedName>
</protein>
<organism evidence="1 2">
    <name type="scientific">Populus alba x Populus x berolinensis</name>
    <dbReference type="NCBI Taxonomy" id="444605"/>
    <lineage>
        <taxon>Eukaryota</taxon>
        <taxon>Viridiplantae</taxon>
        <taxon>Streptophyta</taxon>
        <taxon>Embryophyta</taxon>
        <taxon>Tracheophyta</taxon>
        <taxon>Spermatophyta</taxon>
        <taxon>Magnoliopsida</taxon>
        <taxon>eudicotyledons</taxon>
        <taxon>Gunneridae</taxon>
        <taxon>Pentapetalae</taxon>
        <taxon>rosids</taxon>
        <taxon>fabids</taxon>
        <taxon>Malpighiales</taxon>
        <taxon>Salicaceae</taxon>
        <taxon>Saliceae</taxon>
        <taxon>Populus</taxon>
    </lineage>
</organism>
<keyword evidence="2" id="KW-1185">Reference proteome</keyword>
<comment type="caution">
    <text evidence="1">The sequence shown here is derived from an EMBL/GenBank/DDBJ whole genome shotgun (WGS) entry which is preliminary data.</text>
</comment>
<dbReference type="AlphaFoldDB" id="A0AAD6R7B2"/>
<accession>A0AAD6R7B2</accession>
<dbReference type="EMBL" id="JAQIZT010000003">
    <property type="protein sequence ID" value="KAJ7003012.1"/>
    <property type="molecule type" value="Genomic_DNA"/>
</dbReference>
<proteinExistence type="predicted"/>